<evidence type="ECO:0000313" key="4">
    <source>
        <dbReference type="EnsemblPlants" id="cds.evm.model.07.543"/>
    </source>
</evidence>
<dbReference type="InterPro" id="IPR025558">
    <property type="entry name" value="DUF4283"/>
</dbReference>
<organism evidence="4 5">
    <name type="scientific">Cannabis sativa</name>
    <name type="common">Hemp</name>
    <name type="synonym">Marijuana</name>
    <dbReference type="NCBI Taxonomy" id="3483"/>
    <lineage>
        <taxon>Eukaryota</taxon>
        <taxon>Viridiplantae</taxon>
        <taxon>Streptophyta</taxon>
        <taxon>Embryophyta</taxon>
        <taxon>Tracheophyta</taxon>
        <taxon>Spermatophyta</taxon>
        <taxon>Magnoliopsida</taxon>
        <taxon>eudicotyledons</taxon>
        <taxon>Gunneridae</taxon>
        <taxon>Pentapetalae</taxon>
        <taxon>rosids</taxon>
        <taxon>fabids</taxon>
        <taxon>Rosales</taxon>
        <taxon>Cannabaceae</taxon>
        <taxon>Cannabis</taxon>
    </lineage>
</organism>
<protein>
    <recommendedName>
        <fullName evidence="6">DUF4283 domain-containing protein</fullName>
    </recommendedName>
</protein>
<dbReference type="SUPFAM" id="SSF56219">
    <property type="entry name" value="DNase I-like"/>
    <property type="match status" value="1"/>
</dbReference>
<reference evidence="4" key="2">
    <citation type="submission" date="2021-03" db="UniProtKB">
        <authorList>
            <consortium name="EnsemblPlants"/>
        </authorList>
    </citation>
    <scope>IDENTIFICATION</scope>
</reference>
<dbReference type="InterPro" id="IPR025836">
    <property type="entry name" value="Zn_knuckle_CX2CX4HX4C"/>
</dbReference>
<dbReference type="AlphaFoldDB" id="A0A803Q5E5"/>
<name>A0A803Q5E5_CANSA</name>
<dbReference type="Pfam" id="PF14392">
    <property type="entry name" value="zf-CCHC_4"/>
    <property type="match status" value="1"/>
</dbReference>
<keyword evidence="5" id="KW-1185">Reference proteome</keyword>
<dbReference type="Gramene" id="evm.model.07.543">
    <property type="protein sequence ID" value="cds.evm.model.07.543"/>
    <property type="gene ID" value="evm.TU.07.543"/>
</dbReference>
<feature type="domain" description="Endonuclease/exonuclease/phosphatase" evidence="1">
    <location>
        <begin position="361"/>
        <end position="525"/>
    </location>
</feature>
<dbReference type="InterPro" id="IPR036691">
    <property type="entry name" value="Endo/exonu/phosph_ase_sf"/>
</dbReference>
<dbReference type="Pfam" id="PF03372">
    <property type="entry name" value="Exo_endo_phos"/>
    <property type="match status" value="1"/>
</dbReference>
<dbReference type="Proteomes" id="UP000596661">
    <property type="component" value="Chromosome 7"/>
</dbReference>
<proteinExistence type="predicted"/>
<dbReference type="GO" id="GO:0003824">
    <property type="term" value="F:catalytic activity"/>
    <property type="evidence" value="ECO:0007669"/>
    <property type="project" value="InterPro"/>
</dbReference>
<feature type="domain" description="DUF4283" evidence="2">
    <location>
        <begin position="43"/>
        <end position="122"/>
    </location>
</feature>
<dbReference type="PANTHER" id="PTHR31286">
    <property type="entry name" value="GLYCINE-RICH CELL WALL STRUCTURAL PROTEIN 1.8-LIKE"/>
    <property type="match status" value="1"/>
</dbReference>
<dbReference type="EnsemblPlants" id="evm.model.07.543">
    <property type="protein sequence ID" value="cds.evm.model.07.543"/>
    <property type="gene ID" value="evm.TU.07.543"/>
</dbReference>
<sequence>MASSSQNASNLADQYAEINIEGEEEGILIEDEAEGDELVFDDRWCLIGRFLTGRSIDFDAKRHLMASLWQPGKGVYVKELETNLYLFQFYHELHIQSVIDGSPWTFNKFPLVFHRLKSGENPRAIHIHKLDMWVQIHDLRSGFMMDKVVRSAGGYIGTYVKSDPKNFNGIWRDYLRVRATIDIEKPLKRRMKLCKEKGDWIWATFKYEHLPTFCYICGIIGHAERKEDFGRLVVAPLRSEIKTRSNEMAKIMDVDPMISGSKGREVITAKGNQGSNGVDIVSDNYMGNVTINNNGDKVNLQNNELVIVLENKKRLMDMRVIENYVEVEKECDGSVGLKNLMQDVIERVRVAIGFEGAIGVDAHGKSGGVALLWRIADEVQVLGYGVNYIDALVKSSDTGDWRLTGMYGEPNRSLRQKTWDLIRSLKEEQEQPWCIIGDLNNVTSQQDKRGGNAYPNWLINGFCGMLDDCGLHDLDLEGYPFTLERGRGTDDWIEVRIDRALVSQQWLDLFPTAKLINLEVSTSDHCPLILVPVNMAAVTGSRVFRFKNSWLKEPLCHKIVEETWEQYTDSSIMEKIKNCANVLADWGKDYTGNFKKRIKECKAEIRLWKKGRDPVAVAKY</sequence>
<reference evidence="4" key="1">
    <citation type="submission" date="2018-11" db="EMBL/GenBank/DDBJ databases">
        <authorList>
            <person name="Grassa J C."/>
        </authorList>
    </citation>
    <scope>NUCLEOTIDE SEQUENCE [LARGE SCALE GENOMIC DNA]</scope>
</reference>
<dbReference type="EMBL" id="UZAU01000635">
    <property type="status" value="NOT_ANNOTATED_CDS"/>
    <property type="molecule type" value="Genomic_DNA"/>
</dbReference>
<dbReference type="PANTHER" id="PTHR31286:SF153">
    <property type="entry name" value="DUF4283 DOMAIN PROTEIN"/>
    <property type="match status" value="1"/>
</dbReference>
<evidence type="ECO:0000259" key="2">
    <source>
        <dbReference type="Pfam" id="PF14111"/>
    </source>
</evidence>
<evidence type="ECO:0000313" key="5">
    <source>
        <dbReference type="Proteomes" id="UP000596661"/>
    </source>
</evidence>
<accession>A0A803Q5E5</accession>
<evidence type="ECO:0000259" key="1">
    <source>
        <dbReference type="Pfam" id="PF03372"/>
    </source>
</evidence>
<evidence type="ECO:0000259" key="3">
    <source>
        <dbReference type="Pfam" id="PF14392"/>
    </source>
</evidence>
<dbReference type="Pfam" id="PF14111">
    <property type="entry name" value="DUF4283"/>
    <property type="match status" value="1"/>
</dbReference>
<dbReference type="InterPro" id="IPR040256">
    <property type="entry name" value="At4g02000-like"/>
</dbReference>
<feature type="domain" description="Zinc knuckle CX2CX4HX4C" evidence="3">
    <location>
        <begin position="181"/>
        <end position="225"/>
    </location>
</feature>
<evidence type="ECO:0008006" key="6">
    <source>
        <dbReference type="Google" id="ProtNLM"/>
    </source>
</evidence>
<dbReference type="Gene3D" id="3.60.10.10">
    <property type="entry name" value="Endonuclease/exonuclease/phosphatase"/>
    <property type="match status" value="1"/>
</dbReference>
<dbReference type="InterPro" id="IPR005135">
    <property type="entry name" value="Endo/exonuclease/phosphatase"/>
</dbReference>